<reference evidence="1 2" key="1">
    <citation type="journal article" date="2011" name="Science">
        <title>The ecoresponsive genome of Daphnia pulex.</title>
        <authorList>
            <person name="Colbourne J.K."/>
            <person name="Pfrender M.E."/>
            <person name="Gilbert D."/>
            <person name="Thomas W.K."/>
            <person name="Tucker A."/>
            <person name="Oakley T.H."/>
            <person name="Tokishita S."/>
            <person name="Aerts A."/>
            <person name="Arnold G.J."/>
            <person name="Basu M.K."/>
            <person name="Bauer D.J."/>
            <person name="Caceres C.E."/>
            <person name="Carmel L."/>
            <person name="Casola C."/>
            <person name="Choi J.H."/>
            <person name="Detter J.C."/>
            <person name="Dong Q."/>
            <person name="Dusheyko S."/>
            <person name="Eads B.D."/>
            <person name="Frohlich T."/>
            <person name="Geiler-Samerotte K.A."/>
            <person name="Gerlach D."/>
            <person name="Hatcher P."/>
            <person name="Jogdeo S."/>
            <person name="Krijgsveld J."/>
            <person name="Kriventseva E.V."/>
            <person name="Kultz D."/>
            <person name="Laforsch C."/>
            <person name="Lindquist E."/>
            <person name="Lopez J."/>
            <person name="Manak J.R."/>
            <person name="Muller J."/>
            <person name="Pangilinan J."/>
            <person name="Patwardhan R.P."/>
            <person name="Pitluck S."/>
            <person name="Pritham E.J."/>
            <person name="Rechtsteiner A."/>
            <person name="Rho M."/>
            <person name="Rogozin I.B."/>
            <person name="Sakarya O."/>
            <person name="Salamov A."/>
            <person name="Schaack S."/>
            <person name="Shapiro H."/>
            <person name="Shiga Y."/>
            <person name="Skalitzky C."/>
            <person name="Smith Z."/>
            <person name="Souvorov A."/>
            <person name="Sung W."/>
            <person name="Tang Z."/>
            <person name="Tsuchiya D."/>
            <person name="Tu H."/>
            <person name="Vos H."/>
            <person name="Wang M."/>
            <person name="Wolf Y.I."/>
            <person name="Yamagata H."/>
            <person name="Yamada T."/>
            <person name="Ye Y."/>
            <person name="Shaw J.R."/>
            <person name="Andrews J."/>
            <person name="Crease T.J."/>
            <person name="Tang H."/>
            <person name="Lucas S.M."/>
            <person name="Robertson H.M."/>
            <person name="Bork P."/>
            <person name="Koonin E.V."/>
            <person name="Zdobnov E.M."/>
            <person name="Grigoriev I.V."/>
            <person name="Lynch M."/>
            <person name="Boore J.L."/>
        </authorList>
    </citation>
    <scope>NUCLEOTIDE SEQUENCE [LARGE SCALE GENOMIC DNA]</scope>
</reference>
<dbReference type="Proteomes" id="UP000000305">
    <property type="component" value="Unassembled WGS sequence"/>
</dbReference>
<dbReference type="EMBL" id="GL733872">
    <property type="protein sequence ID" value="EFX62047.1"/>
    <property type="molecule type" value="Genomic_DNA"/>
</dbReference>
<dbReference type="KEGG" id="dpx:DAPPUDRAFT_120593"/>
<dbReference type="AlphaFoldDB" id="E9I1T3"/>
<dbReference type="OrthoDB" id="8060926at2759"/>
<dbReference type="PhylomeDB" id="E9I1T3"/>
<sequence length="296" mass="33725">MEIEAVFKGNDFPAIKSAVAESASANSTATETTSGHLSFHTTACKLLLKSLSHRNWHYEKIHAKSAVKKGEEEQQFKCWANYFKSDLSVDKALLTTFDTNISFYCKVKTLLKVKEEVTFLLRNLILERPRNILPKNLNIEELIAGESKPPNLLRTFFESLVAVYCHLDIPIQVSRLIKTKLQFRRRFRNRASFGAVEESKLLPESLHRRPDLNTGVVFDNFDLSLETLTGKDTLHETVGIATQDVPPDGDNFLQLAKSEDNECDIILQTGKRRREFIPECCLSPCWLKQTVGDHFH</sequence>
<dbReference type="InParanoid" id="E9I1T3"/>
<dbReference type="HOGENOM" id="CLU_940923_0_0_1"/>
<proteinExistence type="predicted"/>
<protein>
    <submittedName>
        <fullName evidence="1">Uncharacterized protein</fullName>
    </submittedName>
</protein>
<accession>E9I1T3</accession>
<evidence type="ECO:0000313" key="2">
    <source>
        <dbReference type="Proteomes" id="UP000000305"/>
    </source>
</evidence>
<organism evidence="1 2">
    <name type="scientific">Daphnia pulex</name>
    <name type="common">Water flea</name>
    <dbReference type="NCBI Taxonomy" id="6669"/>
    <lineage>
        <taxon>Eukaryota</taxon>
        <taxon>Metazoa</taxon>
        <taxon>Ecdysozoa</taxon>
        <taxon>Arthropoda</taxon>
        <taxon>Crustacea</taxon>
        <taxon>Branchiopoda</taxon>
        <taxon>Diplostraca</taxon>
        <taxon>Cladocera</taxon>
        <taxon>Anomopoda</taxon>
        <taxon>Daphniidae</taxon>
        <taxon>Daphnia</taxon>
    </lineage>
</organism>
<evidence type="ECO:0000313" key="1">
    <source>
        <dbReference type="EMBL" id="EFX62047.1"/>
    </source>
</evidence>
<gene>
    <name evidence="1" type="ORF">DAPPUDRAFT_120593</name>
</gene>
<name>E9I1T3_DAPPU</name>
<keyword evidence="2" id="KW-1185">Reference proteome</keyword>